<dbReference type="Gene3D" id="1.20.59.10">
    <property type="entry name" value="Chorismate mutase"/>
    <property type="match status" value="1"/>
</dbReference>
<dbReference type="InterPro" id="IPR002701">
    <property type="entry name" value="CM_II_prokaryot"/>
</dbReference>
<dbReference type="PANTHER" id="PTHR21363">
    <property type="entry name" value="PREPHENATE DEHYDROGENASE"/>
    <property type="match status" value="1"/>
</dbReference>
<dbReference type="AlphaFoldDB" id="A0AA37VAX5"/>
<evidence type="ECO:0000256" key="2">
    <source>
        <dbReference type="ARBA" id="ARBA00023002"/>
    </source>
</evidence>
<dbReference type="Gene3D" id="3.40.50.720">
    <property type="entry name" value="NAD(P)-binding Rossmann-like Domain"/>
    <property type="match status" value="1"/>
</dbReference>
<dbReference type="GO" id="GO:0006571">
    <property type="term" value="P:tyrosine biosynthetic process"/>
    <property type="evidence" value="ECO:0007669"/>
    <property type="project" value="InterPro"/>
</dbReference>
<dbReference type="InterPro" id="IPR036291">
    <property type="entry name" value="NAD(P)-bd_dom_sf"/>
</dbReference>
<dbReference type="Pfam" id="PF02153">
    <property type="entry name" value="PDH_N"/>
    <property type="match status" value="1"/>
</dbReference>
<feature type="domain" description="Prephenate/arogenate dehydrogenase" evidence="4">
    <location>
        <begin position="104"/>
        <end position="367"/>
    </location>
</feature>
<dbReference type="InterPro" id="IPR050812">
    <property type="entry name" value="Preph/Arog_dehydrog"/>
</dbReference>
<dbReference type="PROSITE" id="PS51176">
    <property type="entry name" value="PDH_ADH"/>
    <property type="match status" value="1"/>
</dbReference>
<comment type="caution">
    <text evidence="5">The sequence shown here is derived from an EMBL/GenBank/DDBJ whole genome shotgun (WGS) entry which is preliminary data.</text>
</comment>
<dbReference type="InterPro" id="IPR003099">
    <property type="entry name" value="Prephen_DH"/>
</dbReference>
<dbReference type="PROSITE" id="PS51168">
    <property type="entry name" value="CHORISMATE_MUT_2"/>
    <property type="match status" value="1"/>
</dbReference>
<organism evidence="5 6">
    <name type="scientific">Roseisolibacter agri</name>
    <dbReference type="NCBI Taxonomy" id="2014610"/>
    <lineage>
        <taxon>Bacteria</taxon>
        <taxon>Pseudomonadati</taxon>
        <taxon>Gemmatimonadota</taxon>
        <taxon>Gemmatimonadia</taxon>
        <taxon>Gemmatimonadales</taxon>
        <taxon>Gemmatimonadaceae</taxon>
        <taxon>Roseisolibacter</taxon>
    </lineage>
</organism>
<dbReference type="EMBL" id="BRXS01000003">
    <property type="protein sequence ID" value="GLC25873.1"/>
    <property type="molecule type" value="Genomic_DNA"/>
</dbReference>
<dbReference type="SUPFAM" id="SSF48600">
    <property type="entry name" value="Chorismate mutase II"/>
    <property type="match status" value="1"/>
</dbReference>
<evidence type="ECO:0000313" key="6">
    <source>
        <dbReference type="Proteomes" id="UP001161325"/>
    </source>
</evidence>
<dbReference type="SMART" id="SM00830">
    <property type="entry name" value="CM_2"/>
    <property type="match status" value="1"/>
</dbReference>
<dbReference type="InterPro" id="IPR046825">
    <property type="entry name" value="PDH_C"/>
</dbReference>
<dbReference type="GO" id="GO:0004106">
    <property type="term" value="F:chorismate mutase activity"/>
    <property type="evidence" value="ECO:0007669"/>
    <property type="project" value="UniProtKB-EC"/>
</dbReference>
<dbReference type="GO" id="GO:0004665">
    <property type="term" value="F:prephenate dehydrogenase (NADP+) activity"/>
    <property type="evidence" value="ECO:0007669"/>
    <property type="project" value="InterPro"/>
</dbReference>
<keyword evidence="6" id="KW-1185">Reference proteome</keyword>
<dbReference type="GO" id="GO:0046417">
    <property type="term" value="P:chorismate metabolic process"/>
    <property type="evidence" value="ECO:0007669"/>
    <property type="project" value="InterPro"/>
</dbReference>
<dbReference type="RefSeq" id="WP_284350332.1">
    <property type="nucleotide sequence ID" value="NZ_BRXS01000003.1"/>
</dbReference>
<dbReference type="GO" id="GO:0070403">
    <property type="term" value="F:NAD+ binding"/>
    <property type="evidence" value="ECO:0007669"/>
    <property type="project" value="InterPro"/>
</dbReference>
<dbReference type="SUPFAM" id="SSF48179">
    <property type="entry name" value="6-phosphogluconate dehydrogenase C-terminal domain-like"/>
    <property type="match status" value="1"/>
</dbReference>
<reference evidence="5" key="1">
    <citation type="submission" date="2022-08" db="EMBL/GenBank/DDBJ databases">
        <title>Draft genome sequencing of Roseisolibacter agri AW1220.</title>
        <authorList>
            <person name="Tobiishi Y."/>
            <person name="Tonouchi A."/>
        </authorList>
    </citation>
    <scope>NUCLEOTIDE SEQUENCE</scope>
    <source>
        <strain evidence="5">AW1220</strain>
    </source>
</reference>
<dbReference type="InterPro" id="IPR046826">
    <property type="entry name" value="PDH_N"/>
</dbReference>
<dbReference type="EC" id="5.4.99.5" evidence="1"/>
<dbReference type="SUPFAM" id="SSF51735">
    <property type="entry name" value="NAD(P)-binding Rossmann-fold domains"/>
    <property type="match status" value="1"/>
</dbReference>
<dbReference type="GO" id="GO:0008977">
    <property type="term" value="F:prephenate dehydrogenase (NAD+) activity"/>
    <property type="evidence" value="ECO:0007669"/>
    <property type="project" value="InterPro"/>
</dbReference>
<dbReference type="InterPro" id="IPR008927">
    <property type="entry name" value="6-PGluconate_DH-like_C_sf"/>
</dbReference>
<keyword evidence="2" id="KW-0560">Oxidoreductase</keyword>
<evidence type="ECO:0000313" key="5">
    <source>
        <dbReference type="EMBL" id="GLC25873.1"/>
    </source>
</evidence>
<dbReference type="Pfam" id="PF01817">
    <property type="entry name" value="CM_2"/>
    <property type="match status" value="1"/>
</dbReference>
<evidence type="ECO:0000259" key="4">
    <source>
        <dbReference type="PROSITE" id="PS51176"/>
    </source>
</evidence>
<gene>
    <name evidence="5" type="primary">tyrA</name>
    <name evidence="5" type="ORF">rosag_23860</name>
</gene>
<protein>
    <recommendedName>
        <fullName evidence="1">chorismate mutase</fullName>
        <ecNumber evidence="1">5.4.99.5</ecNumber>
    </recommendedName>
</protein>
<dbReference type="InterPro" id="IPR036263">
    <property type="entry name" value="Chorismate_II_sf"/>
</dbReference>
<evidence type="ECO:0000256" key="1">
    <source>
        <dbReference type="ARBA" id="ARBA00012404"/>
    </source>
</evidence>
<feature type="domain" description="Chorismate mutase" evidence="3">
    <location>
        <begin position="3"/>
        <end position="94"/>
    </location>
</feature>
<name>A0AA37VAX5_9BACT</name>
<dbReference type="NCBIfam" id="NF008400">
    <property type="entry name" value="PRK11199.1"/>
    <property type="match status" value="1"/>
</dbReference>
<dbReference type="InterPro" id="IPR036979">
    <property type="entry name" value="CM_dom_sf"/>
</dbReference>
<proteinExistence type="predicted"/>
<dbReference type="Gene3D" id="1.10.3660.10">
    <property type="entry name" value="6-phosphogluconate dehydrogenase C-terminal like domain"/>
    <property type="match status" value="1"/>
</dbReference>
<dbReference type="Pfam" id="PF20463">
    <property type="entry name" value="PDH_C"/>
    <property type="match status" value="1"/>
</dbReference>
<sequence>MTDGDARPLAVLRATIDALDRELLQLTARRMAVVAEVAAYKRAHGMRVRDPAREREVLAERTRDAAELGLPVGEVEAIFRLLLRASREHQSALRAEVPPGEPPRTVAIVGGHGRIGRVMARLFGDLGHRVLVADVDTEIGAAEAAAAADVVIVSVPIDVTEQVITTIGPHVREDALLMDVTSVKRAPVEAMLAATRASVVGTHPMFGASVHSLQGQRVVLCRGRGDAWADWLARTFTARGLVVTEATPAHHDRVMAIVQVLTHFQTQVLGLTLARAGLPLEETLRFTSPAYLLELYVAARHFAQSPALYGPLEMRNPELGAVTDAFRGAATELATVLRAGDQAAFEGMFAEVRAFFGDFTETALEQSSHLIDRIVERT</sequence>
<accession>A0AA37VAX5</accession>
<dbReference type="PANTHER" id="PTHR21363:SF0">
    <property type="entry name" value="PREPHENATE DEHYDROGENASE [NADP(+)]"/>
    <property type="match status" value="1"/>
</dbReference>
<dbReference type="Proteomes" id="UP001161325">
    <property type="component" value="Unassembled WGS sequence"/>
</dbReference>
<evidence type="ECO:0000259" key="3">
    <source>
        <dbReference type="PROSITE" id="PS51168"/>
    </source>
</evidence>